<sequence>MARIQIPLDALTSRLNIGDRFDGFRNTSLSSRFSNLRPVGEFLDFKRLSKPANFSEMQSRVNYNLGQFSSNYMVVFFVLSIYALVTSPLLLFDIVLLFAGLWILGRLNGQDLVIGTFRATSSQLYTGLFVTVAILGLIAPTFSTVLWLLGASGVVIIGHAALMDKPIDEAFSGEAWGRPSRRERRNWTPQEGVHEYWVSGQRVVEEVDSDDTDTQGADLARSGNRRFASDPLRFTGVDLGRDGRQRRVYAHSEGDESTEEDTEASSDQDSEVDDPATLELDNALVQSALSRIRRAQEKGKQDVKLSKEELRALERRRKRLEQEAKARQRQTSGGSDKRRRKEPRIAVPLSQFDAPPSHNTRSSAARSDDTLPRHPSPATANSNQGRAPPMGLFPPSNGPRTRPRSATSSSHRQSGNSSPFEYNYVNTPPTQRQVSGSSTRSSSSHLPYPDDVEWRPASSSSRESRDVRDPFAYQTSGPRAPPIPSGAAAARQFWMGSQGAYGHGPRGPVPVATRGTPGSETSSGGDGDTTSDDLGNGAHITRSRTRTPDAAIVVEEASPSPERERQKSKRSSPTKRKPVGGSGGGRRRKKN</sequence>
<evidence type="ECO:0000256" key="6">
    <source>
        <dbReference type="SAM" id="Phobius"/>
    </source>
</evidence>
<dbReference type="RefSeq" id="XP_007828022.1">
    <property type="nucleotide sequence ID" value="XM_007829831.1"/>
</dbReference>
<dbReference type="HOGENOM" id="CLU_020822_1_0_1"/>
<feature type="region of interest" description="Disordered" evidence="5">
    <location>
        <begin position="244"/>
        <end position="273"/>
    </location>
</feature>
<keyword evidence="8" id="KW-1185">Reference proteome</keyword>
<dbReference type="Pfam" id="PF03208">
    <property type="entry name" value="PRA1"/>
    <property type="match status" value="1"/>
</dbReference>
<keyword evidence="3 6" id="KW-1133">Transmembrane helix</keyword>
<feature type="compositionally biased region" description="Polar residues" evidence="5">
    <location>
        <begin position="413"/>
        <end position="434"/>
    </location>
</feature>
<dbReference type="STRING" id="1229662.W3XPH9"/>
<dbReference type="OMA" id="MPSWGRP"/>
<feature type="compositionally biased region" description="Low complexity" evidence="5">
    <location>
        <begin position="435"/>
        <end position="444"/>
    </location>
</feature>
<dbReference type="GeneID" id="19266263"/>
<evidence type="ECO:0000256" key="5">
    <source>
        <dbReference type="SAM" id="MobiDB-lite"/>
    </source>
</evidence>
<dbReference type="InParanoid" id="W3XPH9"/>
<dbReference type="EMBL" id="KI912109">
    <property type="protein sequence ID" value="ETS87422.1"/>
    <property type="molecule type" value="Genomic_DNA"/>
</dbReference>
<dbReference type="GO" id="GO:0016020">
    <property type="term" value="C:membrane"/>
    <property type="evidence" value="ECO:0007669"/>
    <property type="project" value="UniProtKB-SubCell"/>
</dbReference>
<dbReference type="AlphaFoldDB" id="W3XPH9"/>
<keyword evidence="4 6" id="KW-0472">Membrane</keyword>
<dbReference type="GO" id="GO:0005794">
    <property type="term" value="C:Golgi apparatus"/>
    <property type="evidence" value="ECO:0007669"/>
    <property type="project" value="TreeGrafter"/>
</dbReference>
<comment type="subcellular location">
    <subcellularLocation>
        <location evidence="1">Membrane</location>
        <topology evidence="1">Multi-pass membrane protein</topology>
    </subcellularLocation>
</comment>
<accession>W3XPH9</accession>
<evidence type="ECO:0000256" key="4">
    <source>
        <dbReference type="ARBA" id="ARBA00023136"/>
    </source>
</evidence>
<feature type="compositionally biased region" description="Acidic residues" evidence="5">
    <location>
        <begin position="255"/>
        <end position="273"/>
    </location>
</feature>
<feature type="region of interest" description="Disordered" evidence="5">
    <location>
        <begin position="316"/>
        <end position="591"/>
    </location>
</feature>
<dbReference type="InterPro" id="IPR004895">
    <property type="entry name" value="Prenylated_rab_accept_PRA1"/>
</dbReference>
<dbReference type="PANTHER" id="PTHR19317">
    <property type="entry name" value="PRENYLATED RAB ACCEPTOR 1-RELATED"/>
    <property type="match status" value="1"/>
</dbReference>
<proteinExistence type="predicted"/>
<evidence type="ECO:0000256" key="3">
    <source>
        <dbReference type="ARBA" id="ARBA00022989"/>
    </source>
</evidence>
<feature type="compositionally biased region" description="Basic residues" evidence="5">
    <location>
        <begin position="566"/>
        <end position="578"/>
    </location>
</feature>
<name>W3XPH9_PESFW</name>
<evidence type="ECO:0008006" key="9">
    <source>
        <dbReference type="Google" id="ProtNLM"/>
    </source>
</evidence>
<gene>
    <name evidence="7" type="ORF">PFICI_01250</name>
</gene>
<evidence type="ECO:0000313" key="8">
    <source>
        <dbReference type="Proteomes" id="UP000030651"/>
    </source>
</evidence>
<feature type="compositionally biased region" description="Basic and acidic residues" evidence="5">
    <location>
        <begin position="244"/>
        <end position="254"/>
    </location>
</feature>
<evidence type="ECO:0000313" key="7">
    <source>
        <dbReference type="EMBL" id="ETS87422.1"/>
    </source>
</evidence>
<dbReference type="OrthoDB" id="63113at2759"/>
<feature type="transmembrane region" description="Helical" evidence="6">
    <location>
        <begin position="124"/>
        <end position="149"/>
    </location>
</feature>
<dbReference type="eggNOG" id="KOG3142">
    <property type="taxonomic scope" value="Eukaryota"/>
</dbReference>
<reference evidence="8" key="1">
    <citation type="journal article" date="2015" name="BMC Genomics">
        <title>Genomic and transcriptomic analysis of the endophytic fungus Pestalotiopsis fici reveals its lifestyle and high potential for synthesis of natural products.</title>
        <authorList>
            <person name="Wang X."/>
            <person name="Zhang X."/>
            <person name="Liu L."/>
            <person name="Xiang M."/>
            <person name="Wang W."/>
            <person name="Sun X."/>
            <person name="Che Y."/>
            <person name="Guo L."/>
            <person name="Liu G."/>
            <person name="Guo L."/>
            <person name="Wang C."/>
            <person name="Yin W.B."/>
            <person name="Stadler M."/>
            <person name="Zhang X."/>
            <person name="Liu X."/>
        </authorList>
    </citation>
    <scope>NUCLEOTIDE SEQUENCE [LARGE SCALE GENOMIC DNA]</scope>
    <source>
        <strain evidence="8">W106-1 / CGMCC3.15140</strain>
    </source>
</reference>
<feature type="transmembrane region" description="Helical" evidence="6">
    <location>
        <begin position="72"/>
        <end position="104"/>
    </location>
</feature>
<evidence type="ECO:0000256" key="2">
    <source>
        <dbReference type="ARBA" id="ARBA00022692"/>
    </source>
</evidence>
<protein>
    <recommendedName>
        <fullName evidence="9">Prenylated Rab acceptor 1</fullName>
    </recommendedName>
</protein>
<dbReference type="Proteomes" id="UP000030651">
    <property type="component" value="Unassembled WGS sequence"/>
</dbReference>
<dbReference type="KEGG" id="pfy:PFICI_01250"/>
<keyword evidence="2 6" id="KW-0812">Transmembrane</keyword>
<organism evidence="7 8">
    <name type="scientific">Pestalotiopsis fici (strain W106-1 / CGMCC3.15140)</name>
    <dbReference type="NCBI Taxonomy" id="1229662"/>
    <lineage>
        <taxon>Eukaryota</taxon>
        <taxon>Fungi</taxon>
        <taxon>Dikarya</taxon>
        <taxon>Ascomycota</taxon>
        <taxon>Pezizomycotina</taxon>
        <taxon>Sordariomycetes</taxon>
        <taxon>Xylariomycetidae</taxon>
        <taxon>Amphisphaeriales</taxon>
        <taxon>Sporocadaceae</taxon>
        <taxon>Pestalotiopsis</taxon>
    </lineage>
</organism>
<evidence type="ECO:0000256" key="1">
    <source>
        <dbReference type="ARBA" id="ARBA00004141"/>
    </source>
</evidence>
<dbReference type="PANTHER" id="PTHR19317:SF0">
    <property type="entry name" value="PRENYLATED RAB ACCEPTOR PROTEIN 1"/>
    <property type="match status" value="1"/>
</dbReference>